<protein>
    <submittedName>
        <fullName evidence="3">Uncharacterized protein LOC103515212 isoform X1</fullName>
    </submittedName>
    <submittedName>
        <fullName evidence="4">Uncharacterized protein LOC103515212 isoform X2</fullName>
    </submittedName>
</protein>
<dbReference type="AlphaFoldDB" id="A0A1S3DBI1"/>
<evidence type="ECO:0000313" key="4">
    <source>
        <dbReference type="RefSeq" id="XP_026683774.1"/>
    </source>
</evidence>
<dbReference type="GeneID" id="103515212"/>
<accession>A0A1S3DBI1</accession>
<dbReference type="RefSeq" id="XP_026683774.1">
    <property type="nucleotide sequence ID" value="XM_026827973.1"/>
</dbReference>
<keyword evidence="1" id="KW-0175">Coiled coil</keyword>
<evidence type="ECO:0000256" key="1">
    <source>
        <dbReference type="SAM" id="Coils"/>
    </source>
</evidence>
<dbReference type="RefSeq" id="XP_008478362.1">
    <property type="nucleotide sequence ID" value="XM_008480140.3"/>
</dbReference>
<evidence type="ECO:0000313" key="3">
    <source>
        <dbReference type="RefSeq" id="XP_008478362.1"/>
    </source>
</evidence>
<sequence length="490" mass="57690">MVKINRYSVAPCGRGNKVLLFPGQEKTVDQRKRKRACIKEEQYETFMVNTKLMNNIKKKLGKAQFFKAETDFMHIKLRPRLEDGLIDLDDLPSKAKLTTFEEAIQHLQKNNLETLPSIKQYEAKVKALKNNRITLDFDLQALGTCRNKNRVRSRINQATKKRGLMESKAITLQREKQVIDSEILREEKLYYDLCKKMESRNNEISKLIVENRCLLKLRKQKLDTLLNLEQDFDDAKEMLNRQLALLKKDAKYLSKEDFTINCDAIIKKHSRCYRKKKSMKTCPVKKRKSPKVEMVIVNDVPQDVKSNNIPRKKSQKKNQFGIYQEVHELQARFMELTMMYKKMHYETAGRIKQLKKKTKSSSPLAVKKKMLAARIKKQKNIWKEKTVQLKVGTRVMKATQKNMHHEYAEIRRIFRFAERTVERIAEAVMTGEEQDATMKELKTQAVLIESEKDMEESTSAVNKDTLPTVMKLIDEKLTRWLKQYKVKEYK</sequence>
<reference evidence="3" key="1">
    <citation type="submission" date="2023-09" db="UniProtKB">
        <authorList>
            <consortium name="RefSeq"/>
        </authorList>
    </citation>
    <scope>IDENTIFICATION</scope>
</reference>
<gene>
    <name evidence="3 4" type="primary">LOC103515212</name>
</gene>
<proteinExistence type="predicted"/>
<dbReference type="Proteomes" id="UP000079169">
    <property type="component" value="Unplaced"/>
</dbReference>
<keyword evidence="2" id="KW-1185">Reference proteome</keyword>
<dbReference type="PaxDb" id="121845-A0A1S3DBI1"/>
<organism evidence="3">
    <name type="scientific">Diaphorina citri</name>
    <name type="common">Asian citrus psyllid</name>
    <dbReference type="NCBI Taxonomy" id="121845"/>
    <lineage>
        <taxon>Eukaryota</taxon>
        <taxon>Metazoa</taxon>
        <taxon>Ecdysozoa</taxon>
        <taxon>Arthropoda</taxon>
        <taxon>Hexapoda</taxon>
        <taxon>Insecta</taxon>
        <taxon>Pterygota</taxon>
        <taxon>Neoptera</taxon>
        <taxon>Paraneoptera</taxon>
        <taxon>Hemiptera</taxon>
        <taxon>Sternorrhyncha</taxon>
        <taxon>Psylloidea</taxon>
        <taxon>Psyllidae</taxon>
        <taxon>Diaphorininae</taxon>
        <taxon>Diaphorina</taxon>
    </lineage>
</organism>
<name>A0A1S3DBI1_DIACI</name>
<evidence type="ECO:0000313" key="2">
    <source>
        <dbReference type="Proteomes" id="UP000079169"/>
    </source>
</evidence>
<dbReference type="KEGG" id="dci:103515212"/>
<feature type="coiled-coil region" evidence="1">
    <location>
        <begin position="225"/>
        <end position="256"/>
    </location>
</feature>